<name>A0A533QCC7_9BACT</name>
<dbReference type="AlphaFoldDB" id="A0A533QCC7"/>
<proteinExistence type="predicted"/>
<comment type="caution">
    <text evidence="1">The sequence shown here is derived from an EMBL/GenBank/DDBJ whole genome shotgun (WGS) entry which is preliminary data.</text>
</comment>
<accession>A0A533QCC7</accession>
<evidence type="ECO:0000313" key="2">
    <source>
        <dbReference type="Proteomes" id="UP000319783"/>
    </source>
</evidence>
<evidence type="ECO:0000313" key="1">
    <source>
        <dbReference type="EMBL" id="TLD42322.1"/>
    </source>
</evidence>
<protein>
    <submittedName>
        <fullName evidence="1">Uncharacterized protein</fullName>
    </submittedName>
</protein>
<reference evidence="1 2" key="1">
    <citation type="submission" date="2019-04" db="EMBL/GenBank/DDBJ databases">
        <title>Genome of a novel bacterium Candidatus Jettenia ecosi reconstructed from metagenome of an anammox bioreactor.</title>
        <authorList>
            <person name="Mardanov A.V."/>
            <person name="Beletsky A.V."/>
            <person name="Ravin N.V."/>
            <person name="Botchkova E.A."/>
            <person name="Litti Y.V."/>
            <person name="Nozhevnikova A.N."/>
        </authorList>
    </citation>
    <scope>NUCLEOTIDE SEQUENCE [LARGE SCALE GENOMIC DNA]</scope>
    <source>
        <strain evidence="1">J2</strain>
    </source>
</reference>
<organism evidence="1 2">
    <name type="scientific">Candidatus Jettenia ecosi</name>
    <dbReference type="NCBI Taxonomy" id="2494326"/>
    <lineage>
        <taxon>Bacteria</taxon>
        <taxon>Pseudomonadati</taxon>
        <taxon>Planctomycetota</taxon>
        <taxon>Candidatus Brocadiia</taxon>
        <taxon>Candidatus Brocadiales</taxon>
        <taxon>Candidatus Brocadiaceae</taxon>
        <taxon>Candidatus Jettenia</taxon>
    </lineage>
</organism>
<gene>
    <name evidence="1" type="ORF">JETT_1354</name>
</gene>
<dbReference type="EMBL" id="SULG01000022">
    <property type="protein sequence ID" value="TLD42322.1"/>
    <property type="molecule type" value="Genomic_DNA"/>
</dbReference>
<sequence>MGELNSGPAENSLHISILNQKATQSLKREFLCNKSPRQWRSVL</sequence>
<dbReference type="Proteomes" id="UP000319783">
    <property type="component" value="Unassembled WGS sequence"/>
</dbReference>